<protein>
    <submittedName>
        <fullName evidence="2">Uncharacterized protein</fullName>
    </submittedName>
</protein>
<evidence type="ECO:0000256" key="1">
    <source>
        <dbReference type="SAM" id="MobiDB-lite"/>
    </source>
</evidence>
<dbReference type="Proteomes" id="UP000295484">
    <property type="component" value="Unassembled WGS sequence"/>
</dbReference>
<accession>A0A4R8FHM1</accession>
<evidence type="ECO:0000313" key="2">
    <source>
        <dbReference type="EMBL" id="TDX25540.1"/>
    </source>
</evidence>
<dbReference type="AlphaFoldDB" id="A0A4R8FHM1"/>
<feature type="compositionally biased region" description="Low complexity" evidence="1">
    <location>
        <begin position="239"/>
        <end position="250"/>
    </location>
</feature>
<sequence>MNTELRTFFRCTREKNDVCDHGLTGRDHGFRSIPCDPAGKASESGTRRLAPAAPAAADRCRSRFRSRGACRPQPQNLSIEGRIGIPQAPRRTASRMTRLSLASTCRVSSTGRSKMPKLPWATTAVASSGGRAATRAASVTMAARAAASVVSPTIRSMPSAIRVSRAKAPSVARGSGSFRTVEKPKAARPAVAALPTEVPIETSLCNIRANENEGPKTLASWHEPALFPRPASAPSNRDPAAPRAGTCPPRRAARRARRPP</sequence>
<dbReference type="EMBL" id="SOEB01000019">
    <property type="protein sequence ID" value="TDX25540.1"/>
    <property type="molecule type" value="Genomic_DNA"/>
</dbReference>
<feature type="region of interest" description="Disordered" evidence="1">
    <location>
        <begin position="223"/>
        <end position="260"/>
    </location>
</feature>
<organism evidence="2 3">
    <name type="scientific">Rhodovulum visakhapatnamense</name>
    <dbReference type="NCBI Taxonomy" id="364297"/>
    <lineage>
        <taxon>Bacteria</taxon>
        <taxon>Pseudomonadati</taxon>
        <taxon>Pseudomonadota</taxon>
        <taxon>Alphaproteobacteria</taxon>
        <taxon>Rhodobacterales</taxon>
        <taxon>Paracoccaceae</taxon>
        <taxon>Rhodovulum</taxon>
    </lineage>
</organism>
<comment type="caution">
    <text evidence="2">The sequence shown here is derived from an EMBL/GenBank/DDBJ whole genome shotgun (WGS) entry which is preliminary data.</text>
</comment>
<gene>
    <name evidence="2" type="ORF">EV657_11937</name>
</gene>
<feature type="compositionally biased region" description="Basic residues" evidence="1">
    <location>
        <begin position="251"/>
        <end position="260"/>
    </location>
</feature>
<reference evidence="2 3" key="1">
    <citation type="submission" date="2019-03" db="EMBL/GenBank/DDBJ databases">
        <title>Genomic Encyclopedia of Type Strains, Phase IV (KMG-IV): sequencing the most valuable type-strain genomes for metagenomic binning, comparative biology and taxonomic classification.</title>
        <authorList>
            <person name="Goeker M."/>
        </authorList>
    </citation>
    <scope>NUCLEOTIDE SEQUENCE [LARGE SCALE GENOMIC DNA]</scope>
    <source>
        <strain evidence="2 3">JA181</strain>
    </source>
</reference>
<name>A0A4R8FHM1_9RHOB</name>
<evidence type="ECO:0000313" key="3">
    <source>
        <dbReference type="Proteomes" id="UP000295484"/>
    </source>
</evidence>
<proteinExistence type="predicted"/>